<dbReference type="Pfam" id="PF07366">
    <property type="entry name" value="SnoaL"/>
    <property type="match status" value="1"/>
</dbReference>
<reference evidence="1 2" key="1">
    <citation type="submission" date="2014-10" db="EMBL/GenBank/DDBJ databases">
        <title>Genome sequence of Erwinia typographi M043b.</title>
        <authorList>
            <person name="Chan K.-G."/>
            <person name="Tan W.-S."/>
        </authorList>
    </citation>
    <scope>NUCLEOTIDE SEQUENCE [LARGE SCALE GENOMIC DNA]</scope>
    <source>
        <strain evidence="1 2">M043b</strain>
    </source>
</reference>
<dbReference type="PANTHER" id="PTHR38436">
    <property type="entry name" value="POLYKETIDE CYCLASE SNOAL-LIKE DOMAIN"/>
    <property type="match status" value="1"/>
</dbReference>
<evidence type="ECO:0008006" key="3">
    <source>
        <dbReference type="Google" id="ProtNLM"/>
    </source>
</evidence>
<dbReference type="EMBL" id="JRUQ01000056">
    <property type="protein sequence ID" value="KGT89267.1"/>
    <property type="molecule type" value="Genomic_DNA"/>
</dbReference>
<keyword evidence="2" id="KW-1185">Reference proteome</keyword>
<dbReference type="Gene3D" id="3.10.450.50">
    <property type="match status" value="1"/>
</dbReference>
<sequence>MHQSRSPRQVVEYYYDQVWAQRKPEIIVDLFADEYVNHAGARGTLRGPTGIEQNYFSTLEAFPDVEMRLDTVLSEGDLVVARYSMLGTHQGMFMGVAPASAAVNVPGIGIYRVSEGKIRESWVVRDSLALLRQIGGA</sequence>
<dbReference type="PANTHER" id="PTHR38436:SF1">
    <property type="entry name" value="ESTER CYCLASE"/>
    <property type="match status" value="1"/>
</dbReference>
<protein>
    <recommendedName>
        <fullName evidence="3">Ester cyclase</fullName>
    </recommendedName>
</protein>
<gene>
    <name evidence="1" type="ORF">NG99_19890</name>
</gene>
<organism evidence="1 2">
    <name type="scientific">Erwinia typographi</name>
    <dbReference type="NCBI Taxonomy" id="371042"/>
    <lineage>
        <taxon>Bacteria</taxon>
        <taxon>Pseudomonadati</taxon>
        <taxon>Pseudomonadota</taxon>
        <taxon>Gammaproteobacteria</taxon>
        <taxon>Enterobacterales</taxon>
        <taxon>Erwiniaceae</taxon>
        <taxon>Erwinia</taxon>
    </lineage>
</organism>
<dbReference type="Proteomes" id="UP000030351">
    <property type="component" value="Unassembled WGS sequence"/>
</dbReference>
<dbReference type="RefSeq" id="WP_034896794.1">
    <property type="nucleotide sequence ID" value="NZ_JRUQ01000056.1"/>
</dbReference>
<accession>A0A0A3YR13</accession>
<dbReference type="InterPro" id="IPR009959">
    <property type="entry name" value="Cyclase_SnoaL-like"/>
</dbReference>
<evidence type="ECO:0000313" key="2">
    <source>
        <dbReference type="Proteomes" id="UP000030351"/>
    </source>
</evidence>
<comment type="caution">
    <text evidence="1">The sequence shown here is derived from an EMBL/GenBank/DDBJ whole genome shotgun (WGS) entry which is preliminary data.</text>
</comment>
<dbReference type="STRING" id="371042.NG99_19890"/>
<dbReference type="SUPFAM" id="SSF54427">
    <property type="entry name" value="NTF2-like"/>
    <property type="match status" value="1"/>
</dbReference>
<evidence type="ECO:0000313" key="1">
    <source>
        <dbReference type="EMBL" id="KGT89267.1"/>
    </source>
</evidence>
<dbReference type="AlphaFoldDB" id="A0A0A3YR13"/>
<dbReference type="GO" id="GO:0030638">
    <property type="term" value="P:polyketide metabolic process"/>
    <property type="evidence" value="ECO:0007669"/>
    <property type="project" value="InterPro"/>
</dbReference>
<dbReference type="eggNOG" id="COG5485">
    <property type="taxonomic scope" value="Bacteria"/>
</dbReference>
<proteinExistence type="predicted"/>
<dbReference type="InterPro" id="IPR032710">
    <property type="entry name" value="NTF2-like_dom_sf"/>
</dbReference>
<name>A0A0A3YR13_9GAMM</name>